<evidence type="ECO:0000259" key="13">
    <source>
        <dbReference type="Pfam" id="PF02434"/>
    </source>
</evidence>
<dbReference type="InterPro" id="IPR026050">
    <property type="entry name" value="C1GALT1/C1GALT1_chp1"/>
</dbReference>
<dbReference type="GO" id="GO:0000166">
    <property type="term" value="F:nucleotide binding"/>
    <property type="evidence" value="ECO:0007669"/>
    <property type="project" value="UniProtKB-KW"/>
</dbReference>
<dbReference type="WBParaSite" id="SPAL_0000049700.1">
    <property type="protein sequence ID" value="SPAL_0000049700.1"/>
    <property type="gene ID" value="SPAL_0000049700"/>
</dbReference>
<evidence type="ECO:0000256" key="1">
    <source>
        <dbReference type="ARBA" id="ARBA00004606"/>
    </source>
</evidence>
<reference evidence="15" key="1">
    <citation type="submission" date="2017-02" db="UniProtKB">
        <authorList>
            <consortium name="WormBaseParasite"/>
        </authorList>
    </citation>
    <scope>IDENTIFICATION</scope>
</reference>
<sequence>MKAFIFIILLFLYIKICHGKKNFISAKKIIYTNYTNDVVFNNVAGELNNKVKIFCIFLSTPKNKKSRIRHQKNTWVKRCNAYIYASGKEDANIPAIKAYRDDHYRFSYAKIDHAFRYVYRHYIDEYDWFLKIDCDTYVVMENLRMLLLDKDPNKPYYSGFQFNLKESKDKNFRYHHGGSGYVMSKTTLSLLVTKGLGNEKYCNIKSHGFEDLEIGICLYNLKVKLNDGRDKYGRILYLPIGLDQALSPYDNKHKNYYLSERSIFKYPNGIGAMSEYPIAFHKVYGETMYMLEYLIYHMHVAGLRNPMLIQSNENVTETTQSIMKTISSYSSNYYKN</sequence>
<keyword evidence="5" id="KW-0328">Glycosyltransferase</keyword>
<keyword evidence="8" id="KW-0547">Nucleotide-binding</keyword>
<keyword evidence="12" id="KW-0732">Signal</keyword>
<name>A0A0N5B346_STREA</name>
<evidence type="ECO:0000256" key="12">
    <source>
        <dbReference type="SAM" id="SignalP"/>
    </source>
</evidence>
<evidence type="ECO:0000256" key="6">
    <source>
        <dbReference type="ARBA" id="ARBA00022679"/>
    </source>
</evidence>
<organism evidence="14 15">
    <name type="scientific">Strongyloides papillosus</name>
    <name type="common">Intestinal threadworm</name>
    <dbReference type="NCBI Taxonomy" id="174720"/>
    <lineage>
        <taxon>Eukaryota</taxon>
        <taxon>Metazoa</taxon>
        <taxon>Ecdysozoa</taxon>
        <taxon>Nematoda</taxon>
        <taxon>Chromadorea</taxon>
        <taxon>Rhabditida</taxon>
        <taxon>Tylenchina</taxon>
        <taxon>Panagrolaimomorpha</taxon>
        <taxon>Strongyloidoidea</taxon>
        <taxon>Strongyloididae</taxon>
        <taxon>Strongyloides</taxon>
    </lineage>
</organism>
<dbReference type="EC" id="2.4.1.122" evidence="4"/>
<evidence type="ECO:0000256" key="3">
    <source>
        <dbReference type="ARBA" id="ARBA00006462"/>
    </source>
</evidence>
<dbReference type="STRING" id="174720.A0A0N5B346"/>
<dbReference type="Proteomes" id="UP000046392">
    <property type="component" value="Unplaced"/>
</dbReference>
<evidence type="ECO:0000256" key="9">
    <source>
        <dbReference type="ARBA" id="ARBA00022968"/>
    </source>
</evidence>
<keyword evidence="6" id="KW-0808">Transferase</keyword>
<evidence type="ECO:0000256" key="10">
    <source>
        <dbReference type="ARBA" id="ARBA00022989"/>
    </source>
</evidence>
<dbReference type="InterPro" id="IPR003378">
    <property type="entry name" value="Fringe-like_glycosylTrfase"/>
</dbReference>
<dbReference type="Gene3D" id="3.90.550.50">
    <property type="match status" value="1"/>
</dbReference>
<dbReference type="Pfam" id="PF02434">
    <property type="entry name" value="Fringe"/>
    <property type="match status" value="1"/>
</dbReference>
<evidence type="ECO:0000256" key="5">
    <source>
        <dbReference type="ARBA" id="ARBA00022676"/>
    </source>
</evidence>
<evidence type="ECO:0000313" key="14">
    <source>
        <dbReference type="Proteomes" id="UP000046392"/>
    </source>
</evidence>
<comment type="similarity">
    <text evidence="3">Belongs to the glycosyltransferase 31 family. Beta3-Gal-T subfamily.</text>
</comment>
<proteinExistence type="inferred from homology"/>
<accession>A0A0N5B346</accession>
<evidence type="ECO:0000256" key="7">
    <source>
        <dbReference type="ARBA" id="ARBA00022692"/>
    </source>
</evidence>
<keyword evidence="10" id="KW-1133">Transmembrane helix</keyword>
<comment type="pathway">
    <text evidence="2">Protein modification; protein glycosylation.</text>
</comment>
<dbReference type="PANTHER" id="PTHR23033">
    <property type="entry name" value="BETA1,3-GALACTOSYLTRANSFERASE"/>
    <property type="match status" value="1"/>
</dbReference>
<feature type="chain" id="PRO_5005893643" description="N-acetylgalactosaminide beta-1,3-galactosyltransferase" evidence="12">
    <location>
        <begin position="20"/>
        <end position="336"/>
    </location>
</feature>
<evidence type="ECO:0000256" key="11">
    <source>
        <dbReference type="ARBA" id="ARBA00023136"/>
    </source>
</evidence>
<feature type="signal peptide" evidence="12">
    <location>
        <begin position="1"/>
        <end position="19"/>
    </location>
</feature>
<protein>
    <recommendedName>
        <fullName evidence="4">N-acetylgalactosaminide beta-1,3-galactosyltransferase</fullName>
        <ecNumber evidence="4">2.4.1.122</ecNumber>
    </recommendedName>
</protein>
<keyword evidence="11" id="KW-0472">Membrane</keyword>
<dbReference type="GO" id="GO:0016263">
    <property type="term" value="F:glycoprotein-N-acetylgalactosamine 3-beta-galactosyltransferase activity"/>
    <property type="evidence" value="ECO:0007669"/>
    <property type="project" value="UniProtKB-EC"/>
</dbReference>
<keyword evidence="14" id="KW-1185">Reference proteome</keyword>
<keyword evidence="7" id="KW-0812">Transmembrane</keyword>
<evidence type="ECO:0000313" key="15">
    <source>
        <dbReference type="WBParaSite" id="SPAL_0000049700.1"/>
    </source>
</evidence>
<feature type="domain" description="Fringe-like glycosyltransferase" evidence="13">
    <location>
        <begin position="53"/>
        <end position="225"/>
    </location>
</feature>
<evidence type="ECO:0000256" key="4">
    <source>
        <dbReference type="ARBA" id="ARBA00012557"/>
    </source>
</evidence>
<comment type="subcellular location">
    <subcellularLocation>
        <location evidence="1">Membrane</location>
        <topology evidence="1">Single-pass type II membrane protein</topology>
    </subcellularLocation>
</comment>
<dbReference type="PANTHER" id="PTHR23033:SF14">
    <property type="entry name" value="GLYCOPROTEIN-N-ACETYLGALACTOSAMINE 3-BETA-GALACTOSYLTRANSFERASE 1-RELATED"/>
    <property type="match status" value="1"/>
</dbReference>
<keyword evidence="9" id="KW-0735">Signal-anchor</keyword>
<dbReference type="GO" id="GO:0016020">
    <property type="term" value="C:membrane"/>
    <property type="evidence" value="ECO:0007669"/>
    <property type="project" value="UniProtKB-SubCell"/>
</dbReference>
<evidence type="ECO:0000256" key="8">
    <source>
        <dbReference type="ARBA" id="ARBA00022741"/>
    </source>
</evidence>
<dbReference type="AlphaFoldDB" id="A0A0N5B346"/>
<evidence type="ECO:0000256" key="2">
    <source>
        <dbReference type="ARBA" id="ARBA00004922"/>
    </source>
</evidence>